<organism evidence="5">
    <name type="scientific">Anthurium amnicola</name>
    <dbReference type="NCBI Taxonomy" id="1678845"/>
    <lineage>
        <taxon>Eukaryota</taxon>
        <taxon>Viridiplantae</taxon>
        <taxon>Streptophyta</taxon>
        <taxon>Embryophyta</taxon>
        <taxon>Tracheophyta</taxon>
        <taxon>Spermatophyta</taxon>
        <taxon>Magnoliopsida</taxon>
        <taxon>Liliopsida</taxon>
        <taxon>Araceae</taxon>
        <taxon>Pothoideae</taxon>
        <taxon>Potheae</taxon>
        <taxon>Anthurium</taxon>
    </lineage>
</organism>
<reference evidence="5" key="1">
    <citation type="submission" date="2015-07" db="EMBL/GenBank/DDBJ databases">
        <title>Transcriptome Assembly of Anthurium amnicola.</title>
        <authorList>
            <person name="Suzuki J."/>
        </authorList>
    </citation>
    <scope>NUCLEOTIDE SEQUENCE</scope>
</reference>
<evidence type="ECO:0000256" key="2">
    <source>
        <dbReference type="ARBA" id="ARBA00022840"/>
    </source>
</evidence>
<dbReference type="Gene3D" id="1.10.510.10">
    <property type="entry name" value="Transferase(Phosphotransferase) domain 1"/>
    <property type="match status" value="1"/>
</dbReference>
<name>A0A1D1YH05_9ARAE</name>
<evidence type="ECO:0000256" key="3">
    <source>
        <dbReference type="SAM" id="MobiDB-lite"/>
    </source>
</evidence>
<dbReference type="InterPro" id="IPR000719">
    <property type="entry name" value="Prot_kinase_dom"/>
</dbReference>
<dbReference type="InterPro" id="IPR001245">
    <property type="entry name" value="Ser-Thr/Tyr_kinase_cat_dom"/>
</dbReference>
<dbReference type="EMBL" id="GDJX01014034">
    <property type="protein sequence ID" value="JAT53902.1"/>
    <property type="molecule type" value="Transcribed_RNA"/>
</dbReference>
<dbReference type="SUPFAM" id="SSF56112">
    <property type="entry name" value="Protein kinase-like (PK-like)"/>
    <property type="match status" value="1"/>
</dbReference>
<protein>
    <submittedName>
        <fullName evidence="5">Putative L-type lectin-domain containing receptor kinase I.1</fullName>
    </submittedName>
</protein>
<dbReference type="AlphaFoldDB" id="A0A1D1YH05"/>
<feature type="domain" description="Protein kinase" evidence="4">
    <location>
        <begin position="1"/>
        <end position="101"/>
    </location>
</feature>
<keyword evidence="1" id="KW-0547">Nucleotide-binding</keyword>
<keyword evidence="5" id="KW-0808">Transferase</keyword>
<feature type="non-terminal residue" evidence="5">
    <location>
        <position position="101"/>
    </location>
</feature>
<feature type="region of interest" description="Disordered" evidence="3">
    <location>
        <begin position="65"/>
        <end position="90"/>
    </location>
</feature>
<dbReference type="PANTHER" id="PTHR27001">
    <property type="entry name" value="OS01G0253100 PROTEIN"/>
    <property type="match status" value="1"/>
</dbReference>
<dbReference type="GO" id="GO:0004672">
    <property type="term" value="F:protein kinase activity"/>
    <property type="evidence" value="ECO:0007669"/>
    <property type="project" value="InterPro"/>
</dbReference>
<dbReference type="PROSITE" id="PS50011">
    <property type="entry name" value="PROTEIN_KINASE_DOM"/>
    <property type="match status" value="1"/>
</dbReference>
<feature type="compositionally biased region" description="Basic and acidic residues" evidence="3">
    <location>
        <begin position="65"/>
        <end position="85"/>
    </location>
</feature>
<gene>
    <name evidence="5" type="primary">LECRK11</name>
    <name evidence="5" type="ORF">g.157540</name>
</gene>
<dbReference type="InterPro" id="IPR011009">
    <property type="entry name" value="Kinase-like_dom_sf"/>
</dbReference>
<feature type="non-terminal residue" evidence="5">
    <location>
        <position position="1"/>
    </location>
</feature>
<evidence type="ECO:0000259" key="4">
    <source>
        <dbReference type="PROSITE" id="PS50011"/>
    </source>
</evidence>
<keyword evidence="5" id="KW-0430">Lectin</keyword>
<keyword evidence="2" id="KW-0067">ATP-binding</keyword>
<keyword evidence="5" id="KW-0418">Kinase</keyword>
<evidence type="ECO:0000313" key="5">
    <source>
        <dbReference type="EMBL" id="JAT53902.1"/>
    </source>
</evidence>
<dbReference type="GO" id="GO:0005886">
    <property type="term" value="C:plasma membrane"/>
    <property type="evidence" value="ECO:0007669"/>
    <property type="project" value="TreeGrafter"/>
</dbReference>
<sequence length="101" mass="11149">RRGSVVAVKRLQGEEKECAKAFCRELMVASGLCHPNVVPLLGFCVDPQGLFLVYKFVSGGSLDQRLHPGDGGEGEQDGKGQEQGRQRVGRRWRRGRWVVVG</sequence>
<dbReference type="GO" id="GO:0005524">
    <property type="term" value="F:ATP binding"/>
    <property type="evidence" value="ECO:0007669"/>
    <property type="project" value="UniProtKB-KW"/>
</dbReference>
<dbReference type="Pfam" id="PF07714">
    <property type="entry name" value="PK_Tyr_Ser-Thr"/>
    <property type="match status" value="1"/>
</dbReference>
<dbReference type="GO" id="GO:0030246">
    <property type="term" value="F:carbohydrate binding"/>
    <property type="evidence" value="ECO:0007669"/>
    <property type="project" value="UniProtKB-KW"/>
</dbReference>
<dbReference type="PANTHER" id="PTHR27001:SF707">
    <property type="entry name" value="PROTEIN KINASE SUPERFAMILY PROTEIN"/>
    <property type="match status" value="1"/>
</dbReference>
<keyword evidence="5" id="KW-0675">Receptor</keyword>
<evidence type="ECO:0000256" key="1">
    <source>
        <dbReference type="ARBA" id="ARBA00022741"/>
    </source>
</evidence>
<accession>A0A1D1YH05</accession>
<proteinExistence type="predicted"/>